<dbReference type="AlphaFoldDB" id="A0AAW1R434"/>
<dbReference type="SUPFAM" id="SSF50249">
    <property type="entry name" value="Nucleic acid-binding proteins"/>
    <property type="match status" value="1"/>
</dbReference>
<keyword evidence="1" id="KW-0238">DNA-binding</keyword>
<accession>A0AAW1R434</accession>
<evidence type="ECO:0000313" key="2">
    <source>
        <dbReference type="EMBL" id="KAK9828487.1"/>
    </source>
</evidence>
<name>A0AAW1R434_9CHLO</name>
<dbReference type="EMBL" id="JALJOR010000001">
    <property type="protein sequence ID" value="KAK9828487.1"/>
    <property type="molecule type" value="Genomic_DNA"/>
</dbReference>
<proteinExistence type="predicted"/>
<dbReference type="GO" id="GO:0044818">
    <property type="term" value="P:mitotic G2/M transition checkpoint"/>
    <property type="evidence" value="ECO:0007669"/>
    <property type="project" value="TreeGrafter"/>
</dbReference>
<dbReference type="InterPro" id="IPR012340">
    <property type="entry name" value="NA-bd_OB-fold"/>
</dbReference>
<dbReference type="PANTHER" id="PTHR13356">
    <property type="entry name" value="OB FOLD NUCLEIC ACID BINDING PROTEIN-RELATED"/>
    <property type="match status" value="1"/>
</dbReference>
<dbReference type="Proteomes" id="UP001489004">
    <property type="component" value="Unassembled WGS sequence"/>
</dbReference>
<dbReference type="GO" id="GO:0003677">
    <property type="term" value="F:DNA binding"/>
    <property type="evidence" value="ECO:0007669"/>
    <property type="project" value="UniProtKB-KW"/>
</dbReference>
<dbReference type="InterPro" id="IPR051231">
    <property type="entry name" value="SOSS-B"/>
</dbReference>
<dbReference type="PANTHER" id="PTHR13356:SF0">
    <property type="entry name" value="SOSS COMPLEX SUBUNIT B HOMOLOG"/>
    <property type="match status" value="1"/>
</dbReference>
<comment type="caution">
    <text evidence="2">The sequence shown here is derived from an EMBL/GenBank/DDBJ whole genome shotgun (WGS) entry which is preliminary data.</text>
</comment>
<organism evidence="2 3">
    <name type="scientific">[Myrmecia] bisecta</name>
    <dbReference type="NCBI Taxonomy" id="41462"/>
    <lineage>
        <taxon>Eukaryota</taxon>
        <taxon>Viridiplantae</taxon>
        <taxon>Chlorophyta</taxon>
        <taxon>core chlorophytes</taxon>
        <taxon>Trebouxiophyceae</taxon>
        <taxon>Trebouxiales</taxon>
        <taxon>Trebouxiaceae</taxon>
        <taxon>Myrmecia</taxon>
    </lineage>
</organism>
<evidence type="ECO:0000313" key="3">
    <source>
        <dbReference type="Proteomes" id="UP001489004"/>
    </source>
</evidence>
<sequence>MQAPGQQKVSYSRLVDLRPSLQAVNVQFIVLEKEPPVIVRKTEKGHVVDVPVCTALVADPTAAVHLQLWGAEEVEAFQPSDIVRLTGGLFVTDKKAIQLRSGRKGVLEKIGEFDMIFTEQPNMSTIKWVHDDVTGQFRPKDPLPTSFWQPPKPSGP</sequence>
<gene>
    <name evidence="2" type="ORF">WJX72_000261</name>
</gene>
<dbReference type="GO" id="GO:0010212">
    <property type="term" value="P:response to ionizing radiation"/>
    <property type="evidence" value="ECO:0007669"/>
    <property type="project" value="TreeGrafter"/>
</dbReference>
<evidence type="ECO:0000256" key="1">
    <source>
        <dbReference type="ARBA" id="ARBA00023125"/>
    </source>
</evidence>
<dbReference type="GO" id="GO:0000724">
    <property type="term" value="P:double-strand break repair via homologous recombination"/>
    <property type="evidence" value="ECO:0007669"/>
    <property type="project" value="TreeGrafter"/>
</dbReference>
<dbReference type="Gene3D" id="2.40.50.140">
    <property type="entry name" value="Nucleic acid-binding proteins"/>
    <property type="match status" value="1"/>
</dbReference>
<dbReference type="GO" id="GO:0070876">
    <property type="term" value="C:SOSS complex"/>
    <property type="evidence" value="ECO:0007669"/>
    <property type="project" value="TreeGrafter"/>
</dbReference>
<reference evidence="2 3" key="1">
    <citation type="journal article" date="2024" name="Nat. Commun.">
        <title>Phylogenomics reveals the evolutionary origins of lichenization in chlorophyte algae.</title>
        <authorList>
            <person name="Puginier C."/>
            <person name="Libourel C."/>
            <person name="Otte J."/>
            <person name="Skaloud P."/>
            <person name="Haon M."/>
            <person name="Grisel S."/>
            <person name="Petersen M."/>
            <person name="Berrin J.G."/>
            <person name="Delaux P.M."/>
            <person name="Dal Grande F."/>
            <person name="Keller J."/>
        </authorList>
    </citation>
    <scope>NUCLEOTIDE SEQUENCE [LARGE SCALE GENOMIC DNA]</scope>
    <source>
        <strain evidence="2 3">SAG 2043</strain>
    </source>
</reference>
<protein>
    <submittedName>
        <fullName evidence="2">Uncharacterized protein</fullName>
    </submittedName>
</protein>
<keyword evidence="3" id="KW-1185">Reference proteome</keyword>